<sequence length="161" mass="18063">MTRLGARVSQLVPGFVIVVLVSFLFAGAVQAEEALSPEALEIANQLNCPVCQGQSVRDSNSELARQMRQLIQQKLDAGESREEILQYFVDRYGVSVLREPPRQGYFWVLWWGPVVGLVGGILLLVLYFRRRDAAASGVEEPVAPEELRRVEQLLEPEGRVR</sequence>
<name>B9L1G2_THERP</name>
<dbReference type="InterPro" id="IPR038297">
    <property type="entry name" value="CcmH/CycL/NrfF/Ccl2_sf"/>
</dbReference>
<keyword evidence="5" id="KW-0201">Cytochrome c-type biogenesis</keyword>
<dbReference type="Pfam" id="PF03918">
    <property type="entry name" value="CcmH"/>
    <property type="match status" value="1"/>
</dbReference>
<dbReference type="HOGENOM" id="CLU_107187_2_1_0"/>
<reference evidence="9 10" key="1">
    <citation type="journal article" date="2009" name="PLoS ONE">
        <title>Complete genome sequence of the aerobic CO-oxidizing thermophile Thermomicrobium roseum.</title>
        <authorList>
            <person name="Wu D."/>
            <person name="Raymond J."/>
            <person name="Wu M."/>
            <person name="Chatterji S."/>
            <person name="Ren Q."/>
            <person name="Graham J.E."/>
            <person name="Bryant D.A."/>
            <person name="Robb F."/>
            <person name="Colman A."/>
            <person name="Tallon L.J."/>
            <person name="Badger J.H."/>
            <person name="Madupu R."/>
            <person name="Ward N.L."/>
            <person name="Eisen J.A."/>
        </authorList>
    </citation>
    <scope>NUCLEOTIDE SEQUENCE [LARGE SCALE GENOMIC DNA]</scope>
    <source>
        <strain evidence="10">ATCC 27502 / DSM 5159 / P-2</strain>
    </source>
</reference>
<keyword evidence="4 7" id="KW-0732">Signal</keyword>
<accession>B9L1G2</accession>
<evidence type="ECO:0000256" key="6">
    <source>
        <dbReference type="ARBA" id="ARBA00023004"/>
    </source>
</evidence>
<keyword evidence="7" id="KW-0472">Membrane</keyword>
<keyword evidence="3 7" id="KW-0479">Metal-binding</keyword>
<comment type="similarity">
    <text evidence="1 7">Belongs to the CcmH/CycL/Ccl2/NrfF family.</text>
</comment>
<keyword evidence="7" id="KW-1133">Transmembrane helix</keyword>
<dbReference type="AlphaFoldDB" id="B9L1G2"/>
<evidence type="ECO:0000313" key="9">
    <source>
        <dbReference type="EMBL" id="ACM04925.1"/>
    </source>
</evidence>
<proteinExistence type="inferred from homology"/>
<protein>
    <recommendedName>
        <fullName evidence="7">Cytochrome c-type biogenesis protein</fullName>
    </recommendedName>
</protein>
<dbReference type="GO" id="GO:0046872">
    <property type="term" value="F:metal ion binding"/>
    <property type="evidence" value="ECO:0007669"/>
    <property type="project" value="UniProtKB-KW"/>
</dbReference>
<evidence type="ECO:0000256" key="4">
    <source>
        <dbReference type="ARBA" id="ARBA00022729"/>
    </source>
</evidence>
<evidence type="ECO:0000256" key="2">
    <source>
        <dbReference type="ARBA" id="ARBA00022617"/>
    </source>
</evidence>
<dbReference type="GO" id="GO:0005886">
    <property type="term" value="C:plasma membrane"/>
    <property type="evidence" value="ECO:0007669"/>
    <property type="project" value="TreeGrafter"/>
</dbReference>
<dbReference type="Proteomes" id="UP000000447">
    <property type="component" value="Chromosome"/>
</dbReference>
<dbReference type="InterPro" id="IPR051263">
    <property type="entry name" value="C-type_cytochrome_biogenesis"/>
</dbReference>
<feature type="transmembrane region" description="Helical" evidence="7">
    <location>
        <begin position="105"/>
        <end position="128"/>
    </location>
</feature>
<evidence type="ECO:0000256" key="5">
    <source>
        <dbReference type="ARBA" id="ARBA00022748"/>
    </source>
</evidence>
<dbReference type="RefSeq" id="WP_015922173.1">
    <property type="nucleotide sequence ID" value="NC_011959.1"/>
</dbReference>
<gene>
    <name evidence="9" type="ordered locus">trd_1221</name>
</gene>
<evidence type="ECO:0000256" key="1">
    <source>
        <dbReference type="ARBA" id="ARBA00010342"/>
    </source>
</evidence>
<dbReference type="EMBL" id="CP001275">
    <property type="protein sequence ID" value="ACM04925.1"/>
    <property type="molecule type" value="Genomic_DNA"/>
</dbReference>
<keyword evidence="7" id="KW-0812">Transmembrane</keyword>
<keyword evidence="6 7" id="KW-0408">Iron</keyword>
<dbReference type="PANTHER" id="PTHR47870:SF1">
    <property type="entry name" value="CYTOCHROME C-TYPE BIOGENESIS PROTEIN CCMH"/>
    <property type="match status" value="1"/>
</dbReference>
<dbReference type="CDD" id="cd16378">
    <property type="entry name" value="CcmH_N"/>
    <property type="match status" value="1"/>
</dbReference>
<dbReference type="Gene3D" id="1.10.8.640">
    <property type="entry name" value="Cytochrome C biogenesis protein"/>
    <property type="match status" value="1"/>
</dbReference>
<feature type="domain" description="CcmH/CycL/Ccl2/NrfF N-terminal" evidence="8">
    <location>
        <begin position="31"/>
        <end position="154"/>
    </location>
</feature>
<keyword evidence="10" id="KW-1185">Reference proteome</keyword>
<dbReference type="PANTHER" id="PTHR47870">
    <property type="entry name" value="CYTOCHROME C-TYPE BIOGENESIS PROTEIN CCMH"/>
    <property type="match status" value="1"/>
</dbReference>
<evidence type="ECO:0000256" key="3">
    <source>
        <dbReference type="ARBA" id="ARBA00022723"/>
    </source>
</evidence>
<evidence type="ECO:0000256" key="7">
    <source>
        <dbReference type="RuleBase" id="RU364112"/>
    </source>
</evidence>
<dbReference type="InterPro" id="IPR005616">
    <property type="entry name" value="CcmH/CycL/Ccl2/NrfF_N"/>
</dbReference>
<evidence type="ECO:0000313" key="10">
    <source>
        <dbReference type="Proteomes" id="UP000000447"/>
    </source>
</evidence>
<dbReference type="GO" id="GO:0017004">
    <property type="term" value="P:cytochrome complex assembly"/>
    <property type="evidence" value="ECO:0007669"/>
    <property type="project" value="UniProtKB-KW"/>
</dbReference>
<comment type="function">
    <text evidence="7">Possible subunit of a heme lyase.</text>
</comment>
<dbReference type="STRING" id="309801.trd_1221"/>
<organism evidence="9 10">
    <name type="scientific">Thermomicrobium roseum (strain ATCC 27502 / DSM 5159 / P-2)</name>
    <dbReference type="NCBI Taxonomy" id="309801"/>
    <lineage>
        <taxon>Bacteria</taxon>
        <taxon>Pseudomonadati</taxon>
        <taxon>Thermomicrobiota</taxon>
        <taxon>Thermomicrobia</taxon>
        <taxon>Thermomicrobiales</taxon>
        <taxon>Thermomicrobiaceae</taxon>
        <taxon>Thermomicrobium</taxon>
    </lineage>
</organism>
<evidence type="ECO:0000259" key="8">
    <source>
        <dbReference type="Pfam" id="PF03918"/>
    </source>
</evidence>
<dbReference type="KEGG" id="tro:trd_1221"/>
<dbReference type="eggNOG" id="COG3088">
    <property type="taxonomic scope" value="Bacteria"/>
</dbReference>
<keyword evidence="2 7" id="KW-0349">Heme</keyword>